<evidence type="ECO:0000313" key="1">
    <source>
        <dbReference type="EMBL" id="GIY64267.1"/>
    </source>
</evidence>
<dbReference type="Proteomes" id="UP001054837">
    <property type="component" value="Unassembled WGS sequence"/>
</dbReference>
<dbReference type="AlphaFoldDB" id="A0AAV4V203"/>
<gene>
    <name evidence="1" type="ORF">CDAR_231051</name>
</gene>
<comment type="caution">
    <text evidence="1">The sequence shown here is derived from an EMBL/GenBank/DDBJ whole genome shotgun (WGS) entry which is preliminary data.</text>
</comment>
<evidence type="ECO:0000313" key="2">
    <source>
        <dbReference type="Proteomes" id="UP001054837"/>
    </source>
</evidence>
<reference evidence="1 2" key="1">
    <citation type="submission" date="2021-06" db="EMBL/GenBank/DDBJ databases">
        <title>Caerostris darwini draft genome.</title>
        <authorList>
            <person name="Kono N."/>
            <person name="Arakawa K."/>
        </authorList>
    </citation>
    <scope>NUCLEOTIDE SEQUENCE [LARGE SCALE GENOMIC DNA]</scope>
</reference>
<sequence>DKEPGLSQTEIMGLQQNASEEVCGLEINGVSKFRLGLEERGMFRPTGVLGVKGFSKQLRMELSFRSSNDKVIAVSIRDCECHLQAM</sequence>
<name>A0AAV4V203_9ARAC</name>
<keyword evidence="2" id="KW-1185">Reference proteome</keyword>
<feature type="non-terminal residue" evidence="1">
    <location>
        <position position="1"/>
    </location>
</feature>
<organism evidence="1 2">
    <name type="scientific">Caerostris darwini</name>
    <dbReference type="NCBI Taxonomy" id="1538125"/>
    <lineage>
        <taxon>Eukaryota</taxon>
        <taxon>Metazoa</taxon>
        <taxon>Ecdysozoa</taxon>
        <taxon>Arthropoda</taxon>
        <taxon>Chelicerata</taxon>
        <taxon>Arachnida</taxon>
        <taxon>Araneae</taxon>
        <taxon>Araneomorphae</taxon>
        <taxon>Entelegynae</taxon>
        <taxon>Araneoidea</taxon>
        <taxon>Araneidae</taxon>
        <taxon>Caerostris</taxon>
    </lineage>
</organism>
<accession>A0AAV4V203</accession>
<protein>
    <submittedName>
        <fullName evidence="1">Uncharacterized protein</fullName>
    </submittedName>
</protein>
<dbReference type="EMBL" id="BPLQ01012301">
    <property type="protein sequence ID" value="GIY64267.1"/>
    <property type="molecule type" value="Genomic_DNA"/>
</dbReference>
<proteinExistence type="predicted"/>